<organism evidence="6 7">
    <name type="scientific">Eumeta variegata</name>
    <name type="common">Bagworm moth</name>
    <name type="synonym">Eumeta japonica</name>
    <dbReference type="NCBI Taxonomy" id="151549"/>
    <lineage>
        <taxon>Eukaryota</taxon>
        <taxon>Metazoa</taxon>
        <taxon>Ecdysozoa</taxon>
        <taxon>Arthropoda</taxon>
        <taxon>Hexapoda</taxon>
        <taxon>Insecta</taxon>
        <taxon>Pterygota</taxon>
        <taxon>Neoptera</taxon>
        <taxon>Endopterygota</taxon>
        <taxon>Lepidoptera</taxon>
        <taxon>Glossata</taxon>
        <taxon>Ditrysia</taxon>
        <taxon>Tineoidea</taxon>
        <taxon>Psychidae</taxon>
        <taxon>Oiketicinae</taxon>
        <taxon>Eumeta</taxon>
    </lineage>
</organism>
<dbReference type="PROSITE" id="PS50125">
    <property type="entry name" value="GUANYLATE_CYCLASE_2"/>
    <property type="match status" value="1"/>
</dbReference>
<keyword evidence="7" id="KW-1185">Reference proteome</keyword>
<dbReference type="Pfam" id="PF07701">
    <property type="entry name" value="HNOBA"/>
    <property type="match status" value="1"/>
</dbReference>
<dbReference type="PANTHER" id="PTHR45655">
    <property type="entry name" value="GUANYLATE CYCLASE SOLUBLE SUBUNIT BETA-2"/>
    <property type="match status" value="1"/>
</dbReference>
<evidence type="ECO:0000259" key="5">
    <source>
        <dbReference type="PROSITE" id="PS50125"/>
    </source>
</evidence>
<dbReference type="GO" id="GO:0070482">
    <property type="term" value="P:response to oxygen levels"/>
    <property type="evidence" value="ECO:0007669"/>
    <property type="project" value="TreeGrafter"/>
</dbReference>
<gene>
    <name evidence="6" type="primary">Gyc89Db</name>
    <name evidence="6" type="ORF">EVAR_93471_1</name>
</gene>
<dbReference type="SMART" id="SM00044">
    <property type="entry name" value="CYCc"/>
    <property type="match status" value="1"/>
</dbReference>
<dbReference type="CDD" id="cd07302">
    <property type="entry name" value="CHD"/>
    <property type="match status" value="1"/>
</dbReference>
<dbReference type="InterPro" id="IPR001054">
    <property type="entry name" value="A/G_cyclase"/>
</dbReference>
<dbReference type="GO" id="GO:0019934">
    <property type="term" value="P:cGMP-mediated signaling"/>
    <property type="evidence" value="ECO:0007669"/>
    <property type="project" value="TreeGrafter"/>
</dbReference>
<dbReference type="InterPro" id="IPR042463">
    <property type="entry name" value="HNOB_dom_associated_sf"/>
</dbReference>
<dbReference type="Pfam" id="PF00211">
    <property type="entry name" value="Guanylate_cyc"/>
    <property type="match status" value="2"/>
</dbReference>
<evidence type="ECO:0000313" key="7">
    <source>
        <dbReference type="Proteomes" id="UP000299102"/>
    </source>
</evidence>
<feature type="domain" description="Guanylate cyclase" evidence="5">
    <location>
        <begin position="468"/>
        <end position="553"/>
    </location>
</feature>
<evidence type="ECO:0000313" key="6">
    <source>
        <dbReference type="EMBL" id="GBP14597.1"/>
    </source>
</evidence>
<dbReference type="EC" id="4.6.1.2" evidence="1"/>
<name>A0A4C1TMD2_EUMVA</name>
<keyword evidence="4" id="KW-0141">cGMP biosynthesis</keyword>
<reference evidence="6 7" key="1">
    <citation type="journal article" date="2019" name="Commun. Biol.">
        <title>The bagworm genome reveals a unique fibroin gene that provides high tensile strength.</title>
        <authorList>
            <person name="Kono N."/>
            <person name="Nakamura H."/>
            <person name="Ohtoshi R."/>
            <person name="Tomita M."/>
            <person name="Numata K."/>
            <person name="Arakawa K."/>
        </authorList>
    </citation>
    <scope>NUCLEOTIDE SEQUENCE [LARGE SCALE GENOMIC DNA]</scope>
</reference>
<dbReference type="InterPro" id="IPR011645">
    <property type="entry name" value="HNOB_dom_associated"/>
</dbReference>
<protein>
    <recommendedName>
        <fullName evidence="1">guanylate cyclase</fullName>
        <ecNumber evidence="1">4.6.1.2</ecNumber>
    </recommendedName>
</protein>
<dbReference type="GO" id="GO:0008074">
    <property type="term" value="C:guanylate cyclase complex, soluble"/>
    <property type="evidence" value="ECO:0007669"/>
    <property type="project" value="TreeGrafter"/>
</dbReference>
<dbReference type="Gene3D" id="3.30.70.1230">
    <property type="entry name" value="Nucleotide cyclase"/>
    <property type="match status" value="2"/>
</dbReference>
<accession>A0A4C1TMD2</accession>
<dbReference type="PANTHER" id="PTHR45655:SF5">
    <property type="entry name" value="SOLUBLE GUANYLATE CYCLASE 89DA-RELATED"/>
    <property type="match status" value="1"/>
</dbReference>
<proteinExistence type="predicted"/>
<keyword evidence="2" id="KW-0547">Nucleotide-binding</keyword>
<dbReference type="AlphaFoldDB" id="A0A4C1TMD2"/>
<dbReference type="EMBL" id="BGZK01000065">
    <property type="protein sequence ID" value="GBP14597.1"/>
    <property type="molecule type" value="Genomic_DNA"/>
</dbReference>
<dbReference type="InterPro" id="IPR029787">
    <property type="entry name" value="Nucleotide_cyclase"/>
</dbReference>
<dbReference type="SUPFAM" id="SSF55073">
    <property type="entry name" value="Nucleotide cyclase"/>
    <property type="match status" value="1"/>
</dbReference>
<evidence type="ECO:0000256" key="2">
    <source>
        <dbReference type="ARBA" id="ARBA00022741"/>
    </source>
</evidence>
<dbReference type="GO" id="GO:0004383">
    <property type="term" value="F:guanylate cyclase activity"/>
    <property type="evidence" value="ECO:0007669"/>
    <property type="project" value="UniProtKB-EC"/>
</dbReference>
<dbReference type="OrthoDB" id="60033at2759"/>
<dbReference type="Gene3D" id="6.10.250.780">
    <property type="match status" value="1"/>
</dbReference>
<evidence type="ECO:0000256" key="3">
    <source>
        <dbReference type="ARBA" id="ARBA00023239"/>
    </source>
</evidence>
<evidence type="ECO:0000256" key="4">
    <source>
        <dbReference type="ARBA" id="ARBA00023293"/>
    </source>
</evidence>
<comment type="caution">
    <text evidence="6">The sequence shown here is derived from an EMBL/GenBank/DDBJ whole genome shotgun (WGS) entry which is preliminary data.</text>
</comment>
<keyword evidence="3" id="KW-0456">Lyase</keyword>
<dbReference type="STRING" id="151549.A0A4C1TMD2"/>
<evidence type="ECO:0000256" key="1">
    <source>
        <dbReference type="ARBA" id="ARBA00012202"/>
    </source>
</evidence>
<dbReference type="GO" id="GO:0000166">
    <property type="term" value="F:nucleotide binding"/>
    <property type="evidence" value="ECO:0007669"/>
    <property type="project" value="UniProtKB-KW"/>
</dbReference>
<sequence length="620" mass="69842">MPVHVTSSSTEVCGGHALCMHNADVITGNDVAIVLTEQRVKIHGSYLVLLKKLNIDSWIIHLSYKLADFFFTLQLQYVAVRLCPVKSRDEQTVKFKVQSLALRKAIPCPLASVPVALLLQLFPFGVLLDRRMRLLMAGEKLVDAWGGPYSRIKKVHVSEILRLRKPKISFTWDKVVCMQTMLFELELVRWVCRAERESAEDARRGSHGARAILLKGPIYLLEEIDALVFLCSPIYIDLCFSFNDLEELSQAGLFLADLNGHGLSREMLLRGWQHLSRLELMFEKAESRSRELESTYRLEDQWKKQGDQLLYSMIPKPVADHLRAGKDPLATCQAFECVTIIFCGVQLSQTGTRADVMQTFSQINDVYSRIDRLLDSHRVYKVTIINLSIAITWHNQWPHNLHSLLWSGRRQLSTSSQQFKQDQRDSEDDLLIERTVSAVTDDSVAKVKKSLLEISDLQIKQWDILEDVETVGTVYMAVSGAPTRRRAHAPVAASAALSILRAFPKLTVDRFAVVYEEAVPGVHSGPVVAGVLGLKLPRYCLVGDTVNTASRMQTTCEPGRVQVSAATAAQLPAGRFRLRRRGLIKVKGKGTMETFWLEGEIEEDEQHEALRLFSAMCGDN</sequence>
<dbReference type="Proteomes" id="UP000299102">
    <property type="component" value="Unassembled WGS sequence"/>
</dbReference>
<dbReference type="Gene3D" id="3.30.450.260">
    <property type="entry name" value="Haem NO binding associated domain"/>
    <property type="match status" value="1"/>
</dbReference>